<evidence type="ECO:0000256" key="7">
    <source>
        <dbReference type="ARBA" id="ARBA00022842"/>
    </source>
</evidence>
<dbReference type="NCBIfam" id="TIGR01544">
    <property type="entry name" value="HAD-SF-IE"/>
    <property type="match status" value="1"/>
</dbReference>
<dbReference type="AlphaFoldDB" id="A0A9N8YUU3"/>
<keyword evidence="7" id="KW-0460">Magnesium</keyword>
<comment type="catalytic activity">
    <reaction evidence="1">
        <text>a ribonucleoside 5'-phosphate + H2O = a ribonucleoside + phosphate</text>
        <dbReference type="Rhea" id="RHEA:12484"/>
        <dbReference type="ChEBI" id="CHEBI:15377"/>
        <dbReference type="ChEBI" id="CHEBI:18254"/>
        <dbReference type="ChEBI" id="CHEBI:43474"/>
        <dbReference type="ChEBI" id="CHEBI:58043"/>
        <dbReference type="EC" id="3.1.3.5"/>
    </reaction>
</comment>
<evidence type="ECO:0000256" key="3">
    <source>
        <dbReference type="ARBA" id="ARBA00012643"/>
    </source>
</evidence>
<dbReference type="EC" id="3.1.3.5" evidence="3"/>
<dbReference type="GO" id="GO:0005737">
    <property type="term" value="C:cytoplasm"/>
    <property type="evidence" value="ECO:0007669"/>
    <property type="project" value="InterPro"/>
</dbReference>
<dbReference type="FunFam" id="1.10.150.340:FF:000001">
    <property type="entry name" value="Cytosolic 5-nucleotidase 3-like"/>
    <property type="match status" value="1"/>
</dbReference>
<dbReference type="Gene3D" id="3.40.50.1000">
    <property type="entry name" value="HAD superfamily/HAD-like"/>
    <property type="match status" value="1"/>
</dbReference>
<proteinExistence type="inferred from homology"/>
<comment type="caution">
    <text evidence="9">The sequence shown here is derived from an EMBL/GenBank/DDBJ whole genome shotgun (WGS) entry which is preliminary data.</text>
</comment>
<evidence type="ECO:0000313" key="9">
    <source>
        <dbReference type="EMBL" id="CAG8454055.1"/>
    </source>
</evidence>
<dbReference type="Proteomes" id="UP000789739">
    <property type="component" value="Unassembled WGS sequence"/>
</dbReference>
<evidence type="ECO:0000256" key="4">
    <source>
        <dbReference type="ARBA" id="ARBA00022723"/>
    </source>
</evidence>
<evidence type="ECO:0000256" key="8">
    <source>
        <dbReference type="ARBA" id="ARBA00023080"/>
    </source>
</evidence>
<dbReference type="InterPro" id="IPR006434">
    <property type="entry name" value="Pyrimidine_nucleotidase_eu"/>
</dbReference>
<dbReference type="InterPro" id="IPR036412">
    <property type="entry name" value="HAD-like_sf"/>
</dbReference>
<accession>A0A9N8YUU3</accession>
<dbReference type="GO" id="GO:0000166">
    <property type="term" value="F:nucleotide binding"/>
    <property type="evidence" value="ECO:0007669"/>
    <property type="project" value="UniProtKB-KW"/>
</dbReference>
<name>A0A9N8YUU3_9GLOM</name>
<dbReference type="EMBL" id="CAJVPI010000009">
    <property type="protein sequence ID" value="CAG8454055.1"/>
    <property type="molecule type" value="Genomic_DNA"/>
</dbReference>
<evidence type="ECO:0000256" key="6">
    <source>
        <dbReference type="ARBA" id="ARBA00022801"/>
    </source>
</evidence>
<dbReference type="PANTHER" id="PTHR13045:SF0">
    <property type="entry name" value="7-METHYLGUANOSINE PHOSPHATE-SPECIFIC 5'-NUCLEOTIDASE"/>
    <property type="match status" value="1"/>
</dbReference>
<comment type="similarity">
    <text evidence="2">Belongs to the pyrimidine 5'-nucleotidase family.</text>
</comment>
<gene>
    <name evidence="9" type="ORF">PBRASI_LOCUS202</name>
</gene>
<dbReference type="Pfam" id="PF05822">
    <property type="entry name" value="UMPH-1"/>
    <property type="match status" value="1"/>
</dbReference>
<keyword evidence="8" id="KW-0546">Nucleotide metabolism</keyword>
<sequence>MSTTASSHMDDLMSRILSDESVLRVKDVENVRRKISRILEGGVEKLHVISDFDSTMTRHFREDMSRNPTCHQVLSSGRMMSPELIVPSTNQFKRATEELYKKYFPIEMDTSLTIEEKMPYMVEWWSKAHELVIGQKLTKNDIKQMLVDTPSKLREGMAELIIQCKEKNIPLLIFSAGVGNIIEELLQTNNLLFPNMHIISNVMQFNPETGICDRFRKPEIHVFNKSEVTVRDLPYHDTIENRPNVILLGDSAGDLQMSKGISHEVCLTIGFLNLEIEKRLDAFIELYDIVVLYDGAADVVNWISEKL</sequence>
<dbReference type="GO" id="GO:0000287">
    <property type="term" value="F:magnesium ion binding"/>
    <property type="evidence" value="ECO:0007669"/>
    <property type="project" value="InterPro"/>
</dbReference>
<organism evidence="9 10">
    <name type="scientific">Paraglomus brasilianum</name>
    <dbReference type="NCBI Taxonomy" id="144538"/>
    <lineage>
        <taxon>Eukaryota</taxon>
        <taxon>Fungi</taxon>
        <taxon>Fungi incertae sedis</taxon>
        <taxon>Mucoromycota</taxon>
        <taxon>Glomeromycotina</taxon>
        <taxon>Glomeromycetes</taxon>
        <taxon>Paraglomerales</taxon>
        <taxon>Paraglomeraceae</taxon>
        <taxon>Paraglomus</taxon>
    </lineage>
</organism>
<dbReference type="SUPFAM" id="SSF56784">
    <property type="entry name" value="HAD-like"/>
    <property type="match status" value="1"/>
</dbReference>
<evidence type="ECO:0000256" key="5">
    <source>
        <dbReference type="ARBA" id="ARBA00022741"/>
    </source>
</evidence>
<dbReference type="PANTHER" id="PTHR13045">
    <property type="entry name" value="5'-NUCLEOTIDASE"/>
    <property type="match status" value="1"/>
</dbReference>
<evidence type="ECO:0000256" key="1">
    <source>
        <dbReference type="ARBA" id="ARBA00000815"/>
    </source>
</evidence>
<evidence type="ECO:0000256" key="2">
    <source>
        <dbReference type="ARBA" id="ARBA00008389"/>
    </source>
</evidence>
<keyword evidence="6" id="KW-0378">Hydrolase</keyword>
<protein>
    <recommendedName>
        <fullName evidence="3">5'-nucleotidase</fullName>
        <ecNumber evidence="3">3.1.3.5</ecNumber>
    </recommendedName>
</protein>
<dbReference type="GO" id="GO:0008253">
    <property type="term" value="F:5'-nucleotidase activity"/>
    <property type="evidence" value="ECO:0007669"/>
    <property type="project" value="UniProtKB-EC"/>
</dbReference>
<dbReference type="GO" id="GO:0009117">
    <property type="term" value="P:nucleotide metabolic process"/>
    <property type="evidence" value="ECO:0007669"/>
    <property type="project" value="UniProtKB-KW"/>
</dbReference>
<keyword evidence="4" id="KW-0479">Metal-binding</keyword>
<keyword evidence="5" id="KW-0547">Nucleotide-binding</keyword>
<dbReference type="SFLD" id="SFLDS00003">
    <property type="entry name" value="Haloacid_Dehalogenase"/>
    <property type="match status" value="1"/>
</dbReference>
<dbReference type="InterPro" id="IPR023214">
    <property type="entry name" value="HAD_sf"/>
</dbReference>
<dbReference type="Gene3D" id="1.10.150.340">
    <property type="entry name" value="Pyrimidine 5'-nucleotidase (UMPH-1), N-terminal domain"/>
    <property type="match status" value="1"/>
</dbReference>
<reference evidence="9" key="1">
    <citation type="submission" date="2021-06" db="EMBL/GenBank/DDBJ databases">
        <authorList>
            <person name="Kallberg Y."/>
            <person name="Tangrot J."/>
            <person name="Rosling A."/>
        </authorList>
    </citation>
    <scope>NUCLEOTIDE SEQUENCE</scope>
    <source>
        <strain evidence="9">BR232B</strain>
    </source>
</reference>
<dbReference type="SFLD" id="SFLDG01128">
    <property type="entry name" value="C1.4:_5'-Nucleotidase_Like"/>
    <property type="match status" value="1"/>
</dbReference>
<dbReference type="OrthoDB" id="10014216at2759"/>
<keyword evidence="10" id="KW-1185">Reference proteome</keyword>
<evidence type="ECO:0000313" key="10">
    <source>
        <dbReference type="Proteomes" id="UP000789739"/>
    </source>
</evidence>